<name>K1QUT3_MAGGI</name>
<proteinExistence type="predicted"/>
<organism evidence="8">
    <name type="scientific">Magallana gigas</name>
    <name type="common">Pacific oyster</name>
    <name type="synonym">Crassostrea gigas</name>
    <dbReference type="NCBI Taxonomy" id="29159"/>
    <lineage>
        <taxon>Eukaryota</taxon>
        <taxon>Metazoa</taxon>
        <taxon>Spiralia</taxon>
        <taxon>Lophotrochozoa</taxon>
        <taxon>Mollusca</taxon>
        <taxon>Bivalvia</taxon>
        <taxon>Autobranchia</taxon>
        <taxon>Pteriomorphia</taxon>
        <taxon>Ostreida</taxon>
        <taxon>Ostreoidea</taxon>
        <taxon>Ostreidae</taxon>
        <taxon>Magallana</taxon>
    </lineage>
</organism>
<dbReference type="Gene3D" id="1.10.10.60">
    <property type="entry name" value="Homeodomain-like"/>
    <property type="match status" value="1"/>
</dbReference>
<dbReference type="InterPro" id="IPR017970">
    <property type="entry name" value="Homeobox_CS"/>
</dbReference>
<dbReference type="GO" id="GO:0000978">
    <property type="term" value="F:RNA polymerase II cis-regulatory region sequence-specific DNA binding"/>
    <property type="evidence" value="ECO:0007669"/>
    <property type="project" value="TreeGrafter"/>
</dbReference>
<dbReference type="AlphaFoldDB" id="K1QUT3"/>
<dbReference type="InterPro" id="IPR009057">
    <property type="entry name" value="Homeodomain-like_sf"/>
</dbReference>
<dbReference type="PRINTS" id="PR00031">
    <property type="entry name" value="HTHREPRESSR"/>
</dbReference>
<dbReference type="SUPFAM" id="SSF46689">
    <property type="entry name" value="Homeodomain-like"/>
    <property type="match status" value="1"/>
</dbReference>
<evidence type="ECO:0000256" key="7">
    <source>
        <dbReference type="RuleBase" id="RU000682"/>
    </source>
</evidence>
<reference evidence="8" key="1">
    <citation type="journal article" date="2012" name="Nature">
        <title>The oyster genome reveals stress adaptation and complexity of shell formation.</title>
        <authorList>
            <person name="Zhang G."/>
            <person name="Fang X."/>
            <person name="Guo X."/>
            <person name="Li L."/>
            <person name="Luo R."/>
            <person name="Xu F."/>
            <person name="Yang P."/>
            <person name="Zhang L."/>
            <person name="Wang X."/>
            <person name="Qi H."/>
            <person name="Xiong Z."/>
            <person name="Que H."/>
            <person name="Xie Y."/>
            <person name="Holland P.W."/>
            <person name="Paps J."/>
            <person name="Zhu Y."/>
            <person name="Wu F."/>
            <person name="Chen Y."/>
            <person name="Wang J."/>
            <person name="Peng C."/>
            <person name="Meng J."/>
            <person name="Yang L."/>
            <person name="Liu J."/>
            <person name="Wen B."/>
            <person name="Zhang N."/>
            <person name="Huang Z."/>
            <person name="Zhu Q."/>
            <person name="Feng Y."/>
            <person name="Mount A."/>
            <person name="Hedgecock D."/>
            <person name="Xu Z."/>
            <person name="Liu Y."/>
            <person name="Domazet-Loso T."/>
            <person name="Du Y."/>
            <person name="Sun X."/>
            <person name="Zhang S."/>
            <person name="Liu B."/>
            <person name="Cheng P."/>
            <person name="Jiang X."/>
            <person name="Li J."/>
            <person name="Fan D."/>
            <person name="Wang W."/>
            <person name="Fu W."/>
            <person name="Wang T."/>
            <person name="Wang B."/>
            <person name="Zhang J."/>
            <person name="Peng Z."/>
            <person name="Li Y."/>
            <person name="Li N."/>
            <person name="Wang J."/>
            <person name="Chen M."/>
            <person name="He Y."/>
            <person name="Tan F."/>
            <person name="Song X."/>
            <person name="Zheng Q."/>
            <person name="Huang R."/>
            <person name="Yang H."/>
            <person name="Du X."/>
            <person name="Chen L."/>
            <person name="Yang M."/>
            <person name="Gaffney P.M."/>
            <person name="Wang S."/>
            <person name="Luo L."/>
            <person name="She Z."/>
            <person name="Ming Y."/>
            <person name="Huang W."/>
            <person name="Zhang S."/>
            <person name="Huang B."/>
            <person name="Zhang Y."/>
            <person name="Qu T."/>
            <person name="Ni P."/>
            <person name="Miao G."/>
            <person name="Wang J."/>
            <person name="Wang Q."/>
            <person name="Steinberg C.E."/>
            <person name="Wang H."/>
            <person name="Li N."/>
            <person name="Qian L."/>
            <person name="Zhang G."/>
            <person name="Li Y."/>
            <person name="Yang H."/>
            <person name="Liu X."/>
            <person name="Wang J."/>
            <person name="Yin Y."/>
            <person name="Wang J."/>
        </authorList>
    </citation>
    <scope>NUCLEOTIDE SEQUENCE [LARGE SCALE GENOMIC DNA]</scope>
    <source>
        <strain evidence="8">05x7-T-G4-1.051#20</strain>
    </source>
</reference>
<dbReference type="HOGENOM" id="CLU_2087147_0_0_1"/>
<evidence type="ECO:0000313" key="8">
    <source>
        <dbReference type="EMBL" id="EKC32705.1"/>
    </source>
</evidence>
<dbReference type="GO" id="GO:0005634">
    <property type="term" value="C:nucleus"/>
    <property type="evidence" value="ECO:0007669"/>
    <property type="project" value="UniProtKB-SubCell"/>
</dbReference>
<dbReference type="PANTHER" id="PTHR45946">
    <property type="entry name" value="HOMEOBOX PROTEIN ROUGH-RELATED"/>
    <property type="match status" value="1"/>
</dbReference>
<keyword evidence="3 6" id="KW-0238">DNA-binding</keyword>
<keyword evidence="2" id="KW-0217">Developmental protein</keyword>
<dbReference type="GO" id="GO:0000981">
    <property type="term" value="F:DNA-binding transcription factor activity, RNA polymerase II-specific"/>
    <property type="evidence" value="ECO:0007669"/>
    <property type="project" value="InterPro"/>
</dbReference>
<comment type="subcellular location">
    <subcellularLocation>
        <location evidence="1 6 7">Nucleus</location>
    </subcellularLocation>
</comment>
<evidence type="ECO:0000256" key="2">
    <source>
        <dbReference type="ARBA" id="ARBA00022473"/>
    </source>
</evidence>
<dbReference type="SMART" id="SM00389">
    <property type="entry name" value="HOX"/>
    <property type="match status" value="1"/>
</dbReference>
<dbReference type="InParanoid" id="K1QUT3"/>
<keyword evidence="4 6" id="KW-0371">Homeobox</keyword>
<gene>
    <name evidence="8" type="ORF">CGI_10024083</name>
</gene>
<dbReference type="InterPro" id="IPR001356">
    <property type="entry name" value="HD"/>
</dbReference>
<evidence type="ECO:0000256" key="1">
    <source>
        <dbReference type="ARBA" id="ARBA00004123"/>
    </source>
</evidence>
<dbReference type="PROSITE" id="PS00027">
    <property type="entry name" value="HOMEOBOX_1"/>
    <property type="match status" value="1"/>
</dbReference>
<dbReference type="InterPro" id="IPR020479">
    <property type="entry name" value="HD_metazoa"/>
</dbReference>
<dbReference type="EMBL" id="JH816167">
    <property type="protein sequence ID" value="EKC32705.1"/>
    <property type="molecule type" value="Genomic_DNA"/>
</dbReference>
<evidence type="ECO:0000256" key="5">
    <source>
        <dbReference type="ARBA" id="ARBA00023242"/>
    </source>
</evidence>
<accession>K1QUT3</accession>
<dbReference type="FunFam" id="1.10.10.60:FF:000113">
    <property type="entry name" value="homeobox protein Hox-B1"/>
    <property type="match status" value="1"/>
</dbReference>
<keyword evidence="5 6" id="KW-0539">Nucleus</keyword>
<evidence type="ECO:0000256" key="3">
    <source>
        <dbReference type="ARBA" id="ARBA00023125"/>
    </source>
</evidence>
<feature type="DNA-binding region" description="Homeobox" evidence="6">
    <location>
        <begin position="25"/>
        <end position="84"/>
    </location>
</feature>
<dbReference type="PRINTS" id="PR00024">
    <property type="entry name" value="HOMEOBOX"/>
</dbReference>
<dbReference type="PROSITE" id="PS50071">
    <property type="entry name" value="HOMEOBOX_2"/>
    <property type="match status" value="1"/>
</dbReference>
<dbReference type="Pfam" id="PF00046">
    <property type="entry name" value="Homeodomain"/>
    <property type="match status" value="1"/>
</dbReference>
<protein>
    <submittedName>
        <fullName evidence="8">Homeobox protein Hox-A1</fullName>
    </submittedName>
</protein>
<dbReference type="CDD" id="cd00086">
    <property type="entry name" value="homeodomain"/>
    <property type="match status" value="1"/>
</dbReference>
<sequence>MEFITVVTKQTNEYGYPSTPGTPQPNMGRTNFTNKQLTELEKEFHFNKYLTRARRIEIAAALGLNETQVKIWFQNRRMKQKKRLREAQFDQNRGDNCSLSGLDGLTMTAMSLCQEGR</sequence>
<evidence type="ECO:0000256" key="4">
    <source>
        <dbReference type="ARBA" id="ARBA00023155"/>
    </source>
</evidence>
<dbReference type="PANTHER" id="PTHR45946:SF4">
    <property type="entry name" value="HOMEOBOX PROTEIN ROUGH-RELATED"/>
    <property type="match status" value="1"/>
</dbReference>
<evidence type="ECO:0000256" key="6">
    <source>
        <dbReference type="PROSITE-ProRule" id="PRU00108"/>
    </source>
</evidence>
<dbReference type="InterPro" id="IPR046327">
    <property type="entry name" value="HXA1/B1/D1"/>
</dbReference>
<dbReference type="InterPro" id="IPR000047">
    <property type="entry name" value="HTH_motif"/>
</dbReference>